<protein>
    <submittedName>
        <fullName evidence="9">Secondary carrier transporter</fullName>
    </submittedName>
</protein>
<feature type="transmembrane region" description="Helical" evidence="7">
    <location>
        <begin position="142"/>
        <end position="165"/>
    </location>
</feature>
<evidence type="ECO:0000256" key="4">
    <source>
        <dbReference type="ARBA" id="ARBA00022989"/>
    </source>
</evidence>
<keyword evidence="5 7" id="KW-0472">Membrane</keyword>
<keyword evidence="4 7" id="KW-1133">Transmembrane helix</keyword>
<dbReference type="EMBL" id="BAABME010003379">
    <property type="protein sequence ID" value="GAA0158563.1"/>
    <property type="molecule type" value="Genomic_DNA"/>
</dbReference>
<evidence type="ECO:0000256" key="7">
    <source>
        <dbReference type="SAM" id="Phobius"/>
    </source>
</evidence>
<dbReference type="Pfam" id="PF00083">
    <property type="entry name" value="Sugar_tr"/>
    <property type="match status" value="2"/>
</dbReference>
<feature type="transmembrane region" description="Helical" evidence="7">
    <location>
        <begin position="177"/>
        <end position="200"/>
    </location>
</feature>
<evidence type="ECO:0000256" key="2">
    <source>
        <dbReference type="ARBA" id="ARBA00022448"/>
    </source>
</evidence>
<evidence type="ECO:0000313" key="9">
    <source>
        <dbReference type="EMBL" id="GAA0158563.1"/>
    </source>
</evidence>
<dbReference type="PANTHER" id="PTHR23511">
    <property type="entry name" value="SYNAPTIC VESICLE GLYCOPROTEIN 2"/>
    <property type="match status" value="1"/>
</dbReference>
<evidence type="ECO:0000259" key="8">
    <source>
        <dbReference type="PROSITE" id="PS50850"/>
    </source>
</evidence>
<dbReference type="PROSITE" id="PS50850">
    <property type="entry name" value="MFS"/>
    <property type="match status" value="1"/>
</dbReference>
<dbReference type="InterPro" id="IPR036259">
    <property type="entry name" value="MFS_trans_sf"/>
</dbReference>
<reference evidence="9 10" key="1">
    <citation type="submission" date="2024-01" db="EMBL/GenBank/DDBJ databases">
        <title>The complete chloroplast genome sequence of Lithospermum erythrorhizon: insights into the phylogenetic relationship among Boraginaceae species and the maternal lineages of purple gromwells.</title>
        <authorList>
            <person name="Okada T."/>
            <person name="Watanabe K."/>
        </authorList>
    </citation>
    <scope>NUCLEOTIDE SEQUENCE [LARGE SCALE GENOMIC DNA]</scope>
</reference>
<proteinExistence type="inferred from homology"/>
<dbReference type="GO" id="GO:0016020">
    <property type="term" value="C:membrane"/>
    <property type="evidence" value="ECO:0007669"/>
    <property type="project" value="UniProtKB-SubCell"/>
</dbReference>
<dbReference type="PROSITE" id="PS51257">
    <property type="entry name" value="PROKAR_LIPOPROTEIN"/>
    <property type="match status" value="1"/>
</dbReference>
<feature type="transmembrane region" description="Helical" evidence="7">
    <location>
        <begin position="118"/>
        <end position="136"/>
    </location>
</feature>
<evidence type="ECO:0000256" key="6">
    <source>
        <dbReference type="ARBA" id="ARBA00044504"/>
    </source>
</evidence>
<feature type="domain" description="Major facilitator superfamily (MFS) profile" evidence="8">
    <location>
        <begin position="1"/>
        <end position="231"/>
    </location>
</feature>
<keyword evidence="10" id="KW-1185">Reference proteome</keyword>
<gene>
    <name evidence="9" type="ORF">LIER_15551</name>
</gene>
<feature type="transmembrane region" description="Helical" evidence="7">
    <location>
        <begin position="6"/>
        <end position="27"/>
    </location>
</feature>
<evidence type="ECO:0000313" key="10">
    <source>
        <dbReference type="Proteomes" id="UP001454036"/>
    </source>
</evidence>
<dbReference type="SUPFAM" id="SSF103473">
    <property type="entry name" value="MFS general substrate transporter"/>
    <property type="match status" value="1"/>
</dbReference>
<dbReference type="GO" id="GO:0022857">
    <property type="term" value="F:transmembrane transporter activity"/>
    <property type="evidence" value="ECO:0007669"/>
    <property type="project" value="InterPro"/>
</dbReference>
<evidence type="ECO:0000256" key="5">
    <source>
        <dbReference type="ARBA" id="ARBA00023136"/>
    </source>
</evidence>
<name>A0AAV3Q5S2_LITER</name>
<sequence length="248" mass="26972">MPRLGWRWLTVSSSLTPLIVILIGCVVPESLSYLCMKGKTSEAYKVLEKVAIFNRTKVPPGVLILSPLIQKDEEHSSSEEENNQQDDTSYGNIFINSLEEMSSAFIAIAIVDRVGQKLSIVMTSTLSFFLLLPLAWHQSDIATTVLLFGSRLFVAAGMTIVGVYVNEAYPTSVRSTGTGVMCSIGNIGGVVCPLIAIVLVEGCHQGASVSLFEFVILLMIVSVLMIPVETSGRELVYSILIMYNSQSL</sequence>
<dbReference type="PANTHER" id="PTHR23511:SF5">
    <property type="entry name" value="MAJOR FACILITATOR-TYPE TRANSPORTER HXNZ-RELATED"/>
    <property type="match status" value="1"/>
</dbReference>
<accession>A0AAV3Q5S2</accession>
<dbReference type="InterPro" id="IPR020846">
    <property type="entry name" value="MFS_dom"/>
</dbReference>
<dbReference type="Proteomes" id="UP001454036">
    <property type="component" value="Unassembled WGS sequence"/>
</dbReference>
<feature type="transmembrane region" description="Helical" evidence="7">
    <location>
        <begin position="206"/>
        <end position="228"/>
    </location>
</feature>
<dbReference type="Gene3D" id="1.20.1250.20">
    <property type="entry name" value="MFS general substrate transporter like domains"/>
    <property type="match status" value="2"/>
</dbReference>
<keyword evidence="3 7" id="KW-0812">Transmembrane</keyword>
<dbReference type="AlphaFoldDB" id="A0AAV3Q5S2"/>
<evidence type="ECO:0000256" key="1">
    <source>
        <dbReference type="ARBA" id="ARBA00004141"/>
    </source>
</evidence>
<organism evidence="9 10">
    <name type="scientific">Lithospermum erythrorhizon</name>
    <name type="common">Purple gromwell</name>
    <name type="synonym">Lithospermum officinale var. erythrorhizon</name>
    <dbReference type="NCBI Taxonomy" id="34254"/>
    <lineage>
        <taxon>Eukaryota</taxon>
        <taxon>Viridiplantae</taxon>
        <taxon>Streptophyta</taxon>
        <taxon>Embryophyta</taxon>
        <taxon>Tracheophyta</taxon>
        <taxon>Spermatophyta</taxon>
        <taxon>Magnoliopsida</taxon>
        <taxon>eudicotyledons</taxon>
        <taxon>Gunneridae</taxon>
        <taxon>Pentapetalae</taxon>
        <taxon>asterids</taxon>
        <taxon>lamiids</taxon>
        <taxon>Boraginales</taxon>
        <taxon>Boraginaceae</taxon>
        <taxon>Boraginoideae</taxon>
        <taxon>Lithospermeae</taxon>
        <taxon>Lithospermum</taxon>
    </lineage>
</organism>
<comment type="similarity">
    <text evidence="6">Belongs to the major facilitator superfamily. Phosphate:H(+) symporter (TC 2.A.1.9) family.</text>
</comment>
<keyword evidence="2" id="KW-0813">Transport</keyword>
<comment type="caution">
    <text evidence="9">The sequence shown here is derived from an EMBL/GenBank/DDBJ whole genome shotgun (WGS) entry which is preliminary data.</text>
</comment>
<dbReference type="InterPro" id="IPR005828">
    <property type="entry name" value="MFS_sugar_transport-like"/>
</dbReference>
<evidence type="ECO:0000256" key="3">
    <source>
        <dbReference type="ARBA" id="ARBA00022692"/>
    </source>
</evidence>
<comment type="subcellular location">
    <subcellularLocation>
        <location evidence="1">Membrane</location>
        <topology evidence="1">Multi-pass membrane protein</topology>
    </subcellularLocation>
</comment>